<comment type="caution">
    <text evidence="3">The sequence shown here is derived from an EMBL/GenBank/DDBJ whole genome shotgun (WGS) entry which is preliminary data.</text>
</comment>
<proteinExistence type="predicted"/>
<keyword evidence="2" id="KW-1133">Transmembrane helix</keyword>
<sequence length="246" mass="28960">MRLSNVQLRFVCICLLSLFFHVDLRSFFVWGGEMLRCSLQCLLFGRLGRTKLGAEVLMKTRYEMREMSQSDNRFIRFLARRRPIDYLALEVDGPITRELHSSFRIVKNVCTFLFAAPVLALLVMGVLSPSYYVLVLPGFVTGDQFERMWEFSHWAIVLAGQLFLFVVFYDLSVYVRYPFFAYVLAPFYRRMGWRSSQLRSQAKTLDELRRHRPHARPLGVPLSEAKRASRDVQRPDPFGRRQKKRE</sequence>
<keyword evidence="2" id="KW-0812">Transmembrane</keyword>
<dbReference type="Proteomes" id="UP000283634">
    <property type="component" value="Unassembled WGS sequence"/>
</dbReference>
<organism evidence="3 4">
    <name type="scientific">Trypanosoma rangeli</name>
    <dbReference type="NCBI Taxonomy" id="5698"/>
    <lineage>
        <taxon>Eukaryota</taxon>
        <taxon>Discoba</taxon>
        <taxon>Euglenozoa</taxon>
        <taxon>Kinetoplastea</taxon>
        <taxon>Metakinetoplastina</taxon>
        <taxon>Trypanosomatida</taxon>
        <taxon>Trypanosomatidae</taxon>
        <taxon>Trypanosoma</taxon>
        <taxon>Herpetosoma</taxon>
    </lineage>
</organism>
<keyword evidence="4" id="KW-1185">Reference proteome</keyword>
<dbReference type="EMBL" id="MKGL01000051">
    <property type="protein sequence ID" value="RNF09235.1"/>
    <property type="molecule type" value="Genomic_DNA"/>
</dbReference>
<dbReference type="RefSeq" id="XP_029240842.1">
    <property type="nucleotide sequence ID" value="XM_029379285.1"/>
</dbReference>
<feature type="transmembrane region" description="Helical" evidence="2">
    <location>
        <begin position="109"/>
        <end position="134"/>
    </location>
</feature>
<protein>
    <submittedName>
        <fullName evidence="3">Uncharacterized protein</fullName>
    </submittedName>
</protein>
<gene>
    <name evidence="3" type="ORF">TraAM80_02278</name>
</gene>
<reference evidence="3 4" key="1">
    <citation type="journal article" date="2018" name="BMC Genomics">
        <title>Genomic comparison of Trypanosoma conorhini and Trypanosoma rangeli to Trypanosoma cruzi strains of high and low virulence.</title>
        <authorList>
            <person name="Bradwell K.R."/>
            <person name="Koparde V.N."/>
            <person name="Matveyev A.V."/>
            <person name="Serrano M.G."/>
            <person name="Alves J.M."/>
            <person name="Parikh H."/>
            <person name="Huang B."/>
            <person name="Lee V."/>
            <person name="Espinosa-Alvarez O."/>
            <person name="Ortiz P.A."/>
            <person name="Costa-Martins A.G."/>
            <person name="Teixeira M.M."/>
            <person name="Buck G.A."/>
        </authorList>
    </citation>
    <scope>NUCLEOTIDE SEQUENCE [LARGE SCALE GENOMIC DNA]</scope>
    <source>
        <strain evidence="3 4">AM80</strain>
    </source>
</reference>
<dbReference type="GeneID" id="40326211"/>
<feature type="transmembrane region" description="Helical" evidence="2">
    <location>
        <begin position="154"/>
        <end position="185"/>
    </location>
</feature>
<feature type="compositionally biased region" description="Basic and acidic residues" evidence="1">
    <location>
        <begin position="224"/>
        <end position="239"/>
    </location>
</feature>
<dbReference type="OrthoDB" id="258418at2759"/>
<keyword evidence="2" id="KW-0472">Membrane</keyword>
<dbReference type="VEuPathDB" id="TriTrypDB:TRSC58_05947"/>
<feature type="region of interest" description="Disordered" evidence="1">
    <location>
        <begin position="214"/>
        <end position="246"/>
    </location>
</feature>
<evidence type="ECO:0000256" key="2">
    <source>
        <dbReference type="SAM" id="Phobius"/>
    </source>
</evidence>
<evidence type="ECO:0000313" key="3">
    <source>
        <dbReference type="EMBL" id="RNF09235.1"/>
    </source>
</evidence>
<evidence type="ECO:0000313" key="4">
    <source>
        <dbReference type="Proteomes" id="UP000283634"/>
    </source>
</evidence>
<dbReference type="OMA" id="FERMWEF"/>
<dbReference type="AlphaFoldDB" id="A0A422NUT7"/>
<name>A0A422NUT7_TRYRA</name>
<evidence type="ECO:0000256" key="1">
    <source>
        <dbReference type="SAM" id="MobiDB-lite"/>
    </source>
</evidence>
<accession>A0A422NUT7</accession>